<accession>A0ABW9SQX5</accession>
<sequence>MYNVDQARLNETRLAFAQRGESIADWAIRHNFRPQMVYAVLAGRNKGLRGEGHRIAVALDLKPTSGPSTATDEPPSP</sequence>
<dbReference type="RefSeq" id="WP_371866847.1">
    <property type="nucleotide sequence ID" value="NZ_JBHLXK010000002.1"/>
</dbReference>
<reference evidence="1 2" key="1">
    <citation type="submission" date="2019-11" db="EMBL/GenBank/DDBJ databases">
        <title>Type strains purchased from KCTC, JCM and DSMZ.</title>
        <authorList>
            <person name="Lu H."/>
        </authorList>
    </citation>
    <scope>NUCLEOTIDE SEQUENCE [LARGE SCALE GENOMIC DNA]</scope>
    <source>
        <strain evidence="1 2">DSM 103461</strain>
    </source>
</reference>
<dbReference type="GO" id="GO:0003677">
    <property type="term" value="F:DNA binding"/>
    <property type="evidence" value="ECO:0007669"/>
    <property type="project" value="UniProtKB-KW"/>
</dbReference>
<gene>
    <name evidence="1" type="ORF">GM655_15735</name>
</gene>
<keyword evidence="2" id="KW-1185">Reference proteome</keyword>
<dbReference type="InterPro" id="IPR026365">
    <property type="entry name" value="BcepMu_gp16"/>
</dbReference>
<organism evidence="1 2">
    <name type="scientific">Pseudoduganella danionis</name>
    <dbReference type="NCBI Taxonomy" id="1890295"/>
    <lineage>
        <taxon>Bacteria</taxon>
        <taxon>Pseudomonadati</taxon>
        <taxon>Pseudomonadota</taxon>
        <taxon>Betaproteobacteria</taxon>
        <taxon>Burkholderiales</taxon>
        <taxon>Oxalobacteraceae</taxon>
        <taxon>Telluria group</taxon>
        <taxon>Pseudoduganella</taxon>
    </lineage>
</organism>
<proteinExistence type="predicted"/>
<protein>
    <submittedName>
        <fullName evidence="1">DNA-binding protein</fullName>
    </submittedName>
</protein>
<dbReference type="Proteomes" id="UP000735592">
    <property type="component" value="Unassembled WGS sequence"/>
</dbReference>
<comment type="caution">
    <text evidence="1">The sequence shown here is derived from an EMBL/GenBank/DDBJ whole genome shotgun (WGS) entry which is preliminary data.</text>
</comment>
<name>A0ABW9SQX5_9BURK</name>
<dbReference type="NCBIfam" id="TIGR04111">
    <property type="entry name" value="BcepMu_gp16"/>
    <property type="match status" value="1"/>
</dbReference>
<dbReference type="EMBL" id="WNKW01000004">
    <property type="protein sequence ID" value="MTW34260.1"/>
    <property type="molecule type" value="Genomic_DNA"/>
</dbReference>
<evidence type="ECO:0000313" key="2">
    <source>
        <dbReference type="Proteomes" id="UP000735592"/>
    </source>
</evidence>
<keyword evidence="1" id="KW-0238">DNA-binding</keyword>
<evidence type="ECO:0000313" key="1">
    <source>
        <dbReference type="EMBL" id="MTW34260.1"/>
    </source>
</evidence>